<gene>
    <name evidence="8" type="ORF">R1sor_015276</name>
</gene>
<evidence type="ECO:0000313" key="9">
    <source>
        <dbReference type="Proteomes" id="UP001633002"/>
    </source>
</evidence>
<sequence>MSLLVFLRFLCSCFYELLVSKLSFCWRGQHRPHHEQKTSTRTNATADTTTGIKQLNTSLYSLYEPANPNAELVFFHGIAHGACKDMHIRAWTNSSGEIWPAEWLPKEAEFQRARILSVQYDSSLRKTNDAGVFSMNNLVEALAWDLISEWEANVGQRGLPVVLTGHDIGGLVIKELCVYLEAETTREKEPERRRKIENFLKNLRGVFYFSTPHQGVEVADGTDFDGGLSENVKLLNARSAVMNENFRRIREKRKWGTASLAHLIEERNGSVRLPEATMRYDTDFFMTEQKIMGDVNKPDSLLSSGFLYFVSCLKGFVQDQLDEDRDEKFEEEISNKVGLRSRVDQVVSLFSSLEKARGKASGVVLHGMAGIGKSTLGDVVFLKLSRRKADRPLLIFIDNIEKEEELEHIFPDVAIDDLPQGSCILLASRNLDVYRKLSGFFPEKVCFYRVKELEEDSAQELFLKSFSSNLAPRVKESWGAVHKVLQACSGRPLALKAIGGALNGVDSSEWSHTRERLRKWIPLGGSKDDTLMKSLEFSYNQLDPEDLAPAFLDIVFCFNGSPWEELRVMYGDKLELLERRALIMKNRRSDCDLGLQFPTVKIHALFVVLGKKKCRTRGSYFRLHVKEDISARSGQASSYFSDLYPHGILSKRKNRCDVLILDGNPPNSSDVEYESSQVGGMEKKKSSPTSRLKRLLRSLRILILRDVFIPCTFDEDTIPENLECFVCCNSNVPFRGGDLSGLIKLKHVEITTRVDCNDDYKFPNGVRKVRLENENVKLITFSATEEQQNSPKLEEIGVMSVTNRLLQVQLNHFIALKKVVLIYISGLDNNLPESLFQMRSLRSLSIQYCTSVSRLPDFDMEELEHLYLALPELIALPDSVQNLGALKSLTLESCHLLRQLPDGIDARLMPKLQHIAIHHCPGLRSLPTGFLKAPSVTESMLGVTDLQLRSDMRPEWHHYTRDQFDSTLVQDSISATQMPPLPIFKI</sequence>
<dbReference type="AlphaFoldDB" id="A0ABD3HBU0"/>
<evidence type="ECO:0000256" key="3">
    <source>
        <dbReference type="ARBA" id="ARBA00004370"/>
    </source>
</evidence>
<dbReference type="Gene3D" id="3.80.10.10">
    <property type="entry name" value="Ribonuclease Inhibitor"/>
    <property type="match status" value="1"/>
</dbReference>
<protein>
    <recommendedName>
        <fullName evidence="10">Disease resistance protein</fullName>
    </recommendedName>
</protein>
<accession>A0ABD3HBU0</accession>
<dbReference type="SUPFAM" id="SSF53474">
    <property type="entry name" value="alpha/beta-Hydrolases"/>
    <property type="match status" value="1"/>
</dbReference>
<comment type="subcellular location">
    <subcellularLocation>
        <location evidence="2">Endoplasmic reticulum</location>
    </subcellularLocation>
    <subcellularLocation>
        <location evidence="3">Membrane</location>
    </subcellularLocation>
    <subcellularLocation>
        <location evidence="1">Mitochondrion</location>
    </subcellularLocation>
</comment>
<dbReference type="Gene3D" id="1.10.8.430">
    <property type="entry name" value="Helical domain of apoptotic protease-activating factors"/>
    <property type="match status" value="1"/>
</dbReference>
<dbReference type="GO" id="GO:0016020">
    <property type="term" value="C:membrane"/>
    <property type="evidence" value="ECO:0007669"/>
    <property type="project" value="UniProtKB-SubCell"/>
</dbReference>
<dbReference type="InterPro" id="IPR032675">
    <property type="entry name" value="LRR_dom_sf"/>
</dbReference>
<dbReference type="Proteomes" id="UP001633002">
    <property type="component" value="Unassembled WGS sequence"/>
</dbReference>
<keyword evidence="5" id="KW-0496">Mitochondrion</keyword>
<dbReference type="SUPFAM" id="SSF52058">
    <property type="entry name" value="L domain-like"/>
    <property type="match status" value="1"/>
</dbReference>
<evidence type="ECO:0008006" key="10">
    <source>
        <dbReference type="Google" id="ProtNLM"/>
    </source>
</evidence>
<dbReference type="GO" id="GO:0005739">
    <property type="term" value="C:mitochondrion"/>
    <property type="evidence" value="ECO:0007669"/>
    <property type="project" value="UniProtKB-SubCell"/>
</dbReference>
<evidence type="ECO:0000256" key="7">
    <source>
        <dbReference type="SAM" id="SignalP"/>
    </source>
</evidence>
<evidence type="ECO:0000313" key="8">
    <source>
        <dbReference type="EMBL" id="KAL3688967.1"/>
    </source>
</evidence>
<organism evidence="8 9">
    <name type="scientific">Riccia sorocarpa</name>
    <dbReference type="NCBI Taxonomy" id="122646"/>
    <lineage>
        <taxon>Eukaryota</taxon>
        <taxon>Viridiplantae</taxon>
        <taxon>Streptophyta</taxon>
        <taxon>Embryophyta</taxon>
        <taxon>Marchantiophyta</taxon>
        <taxon>Marchantiopsida</taxon>
        <taxon>Marchantiidae</taxon>
        <taxon>Marchantiales</taxon>
        <taxon>Ricciaceae</taxon>
        <taxon>Riccia</taxon>
    </lineage>
</organism>
<keyword evidence="9" id="KW-1185">Reference proteome</keyword>
<dbReference type="PRINTS" id="PR00364">
    <property type="entry name" value="DISEASERSIST"/>
</dbReference>
<evidence type="ECO:0000256" key="2">
    <source>
        <dbReference type="ARBA" id="ARBA00004240"/>
    </source>
</evidence>
<evidence type="ECO:0000256" key="4">
    <source>
        <dbReference type="ARBA" id="ARBA00022824"/>
    </source>
</evidence>
<keyword evidence="6" id="KW-0472">Membrane</keyword>
<dbReference type="InterPro" id="IPR042197">
    <property type="entry name" value="Apaf_helical"/>
</dbReference>
<dbReference type="PANTHER" id="PTHR48182">
    <property type="entry name" value="PROTEIN SERAC1"/>
    <property type="match status" value="1"/>
</dbReference>
<dbReference type="GO" id="GO:0005783">
    <property type="term" value="C:endoplasmic reticulum"/>
    <property type="evidence" value="ECO:0007669"/>
    <property type="project" value="UniProtKB-SubCell"/>
</dbReference>
<dbReference type="Gene3D" id="3.40.50.1820">
    <property type="entry name" value="alpha/beta hydrolase"/>
    <property type="match status" value="1"/>
</dbReference>
<dbReference type="InterPro" id="IPR052374">
    <property type="entry name" value="SERAC1"/>
</dbReference>
<keyword evidence="4" id="KW-0256">Endoplasmic reticulum</keyword>
<name>A0ABD3HBU0_9MARC</name>
<evidence type="ECO:0000256" key="5">
    <source>
        <dbReference type="ARBA" id="ARBA00023128"/>
    </source>
</evidence>
<comment type="caution">
    <text evidence="8">The sequence shown here is derived from an EMBL/GenBank/DDBJ whole genome shotgun (WGS) entry which is preliminary data.</text>
</comment>
<dbReference type="PANTHER" id="PTHR48182:SF2">
    <property type="entry name" value="PROTEIN SERAC1"/>
    <property type="match status" value="1"/>
</dbReference>
<feature type="chain" id="PRO_5044761363" description="Disease resistance protein" evidence="7">
    <location>
        <begin position="26"/>
        <end position="986"/>
    </location>
</feature>
<reference evidence="8 9" key="1">
    <citation type="submission" date="2024-09" db="EMBL/GenBank/DDBJ databases">
        <title>Chromosome-scale assembly of Riccia sorocarpa.</title>
        <authorList>
            <person name="Paukszto L."/>
        </authorList>
    </citation>
    <scope>NUCLEOTIDE SEQUENCE [LARGE SCALE GENOMIC DNA]</scope>
    <source>
        <strain evidence="8">LP-2024</strain>
        <tissue evidence="8">Aerial parts of the thallus</tissue>
    </source>
</reference>
<dbReference type="InterPro" id="IPR027417">
    <property type="entry name" value="P-loop_NTPase"/>
</dbReference>
<evidence type="ECO:0000256" key="1">
    <source>
        <dbReference type="ARBA" id="ARBA00004173"/>
    </source>
</evidence>
<dbReference type="EMBL" id="JBJQOH010000004">
    <property type="protein sequence ID" value="KAL3688967.1"/>
    <property type="molecule type" value="Genomic_DNA"/>
</dbReference>
<feature type="signal peptide" evidence="7">
    <location>
        <begin position="1"/>
        <end position="25"/>
    </location>
</feature>
<evidence type="ECO:0000256" key="6">
    <source>
        <dbReference type="ARBA" id="ARBA00023136"/>
    </source>
</evidence>
<keyword evidence="7" id="KW-0732">Signal</keyword>
<proteinExistence type="predicted"/>
<dbReference type="InterPro" id="IPR029058">
    <property type="entry name" value="AB_hydrolase_fold"/>
</dbReference>
<dbReference type="SUPFAM" id="SSF52540">
    <property type="entry name" value="P-loop containing nucleoside triphosphate hydrolases"/>
    <property type="match status" value="1"/>
</dbReference>